<dbReference type="InterPro" id="IPR050197">
    <property type="entry name" value="Aldolase_class_II_sugar_metab"/>
</dbReference>
<dbReference type="AlphaFoldDB" id="E0SRB7"/>
<organism evidence="4 5">
    <name type="scientific">Ignisphaera aggregans (strain DSM 17230 / JCM 13409 / AQ1.S1)</name>
    <dbReference type="NCBI Taxonomy" id="583356"/>
    <lineage>
        <taxon>Archaea</taxon>
        <taxon>Thermoproteota</taxon>
        <taxon>Thermoprotei</taxon>
        <taxon>Desulfurococcales</taxon>
        <taxon>Desulfurococcaceae</taxon>
        <taxon>Ignisphaera</taxon>
    </lineage>
</organism>
<keyword evidence="1" id="KW-0479">Metal-binding</keyword>
<dbReference type="SUPFAM" id="SSF53639">
    <property type="entry name" value="AraD/HMP-PK domain-like"/>
    <property type="match status" value="1"/>
</dbReference>
<dbReference type="BioCyc" id="IAGG583356:GHAH-1561-MONOMER"/>
<dbReference type="Pfam" id="PF00596">
    <property type="entry name" value="Aldolase_II"/>
    <property type="match status" value="1"/>
</dbReference>
<keyword evidence="5" id="KW-1185">Reference proteome</keyword>
<dbReference type="InterPro" id="IPR036409">
    <property type="entry name" value="Aldolase_II/adducin_N_sf"/>
</dbReference>
<dbReference type="GO" id="GO:0019323">
    <property type="term" value="P:pentose catabolic process"/>
    <property type="evidence" value="ECO:0007669"/>
    <property type="project" value="TreeGrafter"/>
</dbReference>
<dbReference type="PANTHER" id="PTHR22789:SF0">
    <property type="entry name" value="3-OXO-TETRONATE 4-PHOSPHATE DECARBOXYLASE-RELATED"/>
    <property type="match status" value="1"/>
</dbReference>
<reference evidence="4 5" key="1">
    <citation type="journal article" date="2010" name="Stand. Genomic Sci.">
        <title>Complete genome sequence of Ignisphaera aggregans type strain (AQ1.S1).</title>
        <authorList>
            <person name="Goker M."/>
            <person name="Held B."/>
            <person name="Lapidus A."/>
            <person name="Nolan M."/>
            <person name="Spring S."/>
            <person name="Yasawong M."/>
            <person name="Lucas S."/>
            <person name="Glavina Del Rio T."/>
            <person name="Tice H."/>
            <person name="Cheng J.F."/>
            <person name="Goodwin L."/>
            <person name="Tapia R."/>
            <person name="Pitluck S."/>
            <person name="Liolios K."/>
            <person name="Ivanova N."/>
            <person name="Mavromatis K."/>
            <person name="Mikhailova N."/>
            <person name="Pati A."/>
            <person name="Chen A."/>
            <person name="Palaniappan K."/>
            <person name="Brambilla E."/>
            <person name="Land M."/>
            <person name="Hauser L."/>
            <person name="Chang Y.J."/>
            <person name="Jeffries C.D."/>
            <person name="Brettin T."/>
            <person name="Detter J.C."/>
            <person name="Han C."/>
            <person name="Rohde M."/>
            <person name="Sikorski J."/>
            <person name="Woyke T."/>
            <person name="Bristow J."/>
            <person name="Eisen J.A."/>
            <person name="Markowitz V."/>
            <person name="Hugenholtz P."/>
            <person name="Kyrpides N.C."/>
            <person name="Klenk H.P."/>
        </authorList>
    </citation>
    <scope>NUCLEOTIDE SEQUENCE [LARGE SCALE GENOMIC DNA]</scope>
    <source>
        <strain evidence="5">DSM 17230 / JCM 13409 / AQ1.S1</strain>
    </source>
</reference>
<evidence type="ECO:0000313" key="5">
    <source>
        <dbReference type="Proteomes" id="UP000001304"/>
    </source>
</evidence>
<accession>E0SRB7</accession>
<protein>
    <submittedName>
        <fullName evidence="4">Class II aldolase/adducin family protein</fullName>
    </submittedName>
</protein>
<dbReference type="UniPathway" id="UPA00071"/>
<name>E0SRB7_IGNAA</name>
<dbReference type="SMART" id="SM01007">
    <property type="entry name" value="Aldolase_II"/>
    <property type="match status" value="1"/>
</dbReference>
<dbReference type="GO" id="GO:0005829">
    <property type="term" value="C:cytosol"/>
    <property type="evidence" value="ECO:0007669"/>
    <property type="project" value="TreeGrafter"/>
</dbReference>
<dbReference type="STRING" id="583356.Igag_1569"/>
<dbReference type="GO" id="GO:0016832">
    <property type="term" value="F:aldehyde-lyase activity"/>
    <property type="evidence" value="ECO:0007669"/>
    <property type="project" value="TreeGrafter"/>
</dbReference>
<keyword evidence="2" id="KW-0456">Lyase</keyword>
<gene>
    <name evidence="4" type="ordered locus">Igag_1569</name>
</gene>
<proteinExistence type="predicted"/>
<dbReference type="GO" id="GO:0046872">
    <property type="term" value="F:metal ion binding"/>
    <property type="evidence" value="ECO:0007669"/>
    <property type="project" value="UniProtKB-KW"/>
</dbReference>
<dbReference type="InterPro" id="IPR001303">
    <property type="entry name" value="Aldolase_II/adducin_N"/>
</dbReference>
<dbReference type="PANTHER" id="PTHR22789">
    <property type="entry name" value="FUCULOSE PHOSPHATE ALDOLASE"/>
    <property type="match status" value="1"/>
</dbReference>
<dbReference type="Proteomes" id="UP000001304">
    <property type="component" value="Chromosome"/>
</dbReference>
<dbReference type="KEGG" id="iag:Igag_1569"/>
<dbReference type="Gene3D" id="3.40.225.10">
    <property type="entry name" value="Class II aldolase/adducin N-terminal domain"/>
    <property type="match status" value="1"/>
</dbReference>
<evidence type="ECO:0000259" key="3">
    <source>
        <dbReference type="SMART" id="SM01007"/>
    </source>
</evidence>
<feature type="domain" description="Class II aldolase/adducin N-terminal" evidence="3">
    <location>
        <begin position="13"/>
        <end position="192"/>
    </location>
</feature>
<dbReference type="HOGENOM" id="CLU_006033_3_4_2"/>
<evidence type="ECO:0000313" key="4">
    <source>
        <dbReference type="EMBL" id="ADM28371.1"/>
    </source>
</evidence>
<evidence type="ECO:0000256" key="2">
    <source>
        <dbReference type="ARBA" id="ARBA00023239"/>
    </source>
</evidence>
<dbReference type="EMBL" id="CP002098">
    <property type="protein sequence ID" value="ADM28371.1"/>
    <property type="molecule type" value="Genomic_DNA"/>
</dbReference>
<sequence>MGEKMFRGNDVRRDIVIVTRNLYRRGLVSALTGNVSARCLNNPACFWITPSGIFKGGLRPEYLVKLDLDGNILEGFFRPSIEWRFHAAIYRVRQDVNAVIHAHNPLVNALALAGIKLDVSMLSEVEVFVKGVEYIEYIPPGSVELAKAVGDKASTGVNAIILEKHGIIALGRDIYEAETIAEALEDLALAHLILKMFGRESSYSKDIAKNLARVSV</sequence>
<evidence type="ECO:0000256" key="1">
    <source>
        <dbReference type="ARBA" id="ARBA00022723"/>
    </source>
</evidence>